<evidence type="ECO:0000313" key="2">
    <source>
        <dbReference type="Proteomes" id="UP000580856"/>
    </source>
</evidence>
<evidence type="ECO:0000313" key="1">
    <source>
        <dbReference type="EMBL" id="NJB69280.1"/>
    </source>
</evidence>
<dbReference type="RefSeq" id="WP_167942364.1">
    <property type="nucleotide sequence ID" value="NZ_JAATJA010000004.1"/>
</dbReference>
<sequence>MPFLKPMCEICPLRRFAERRPQSLIARIWRWHISWCPGYRLYKRQAQGEAQAEAGRG</sequence>
<gene>
    <name evidence="1" type="ORF">GGQ74_002977</name>
</gene>
<comment type="caution">
    <text evidence="1">The sequence shown here is derived from an EMBL/GenBank/DDBJ whole genome shotgun (WGS) entry which is preliminary data.</text>
</comment>
<reference evidence="1 2" key="1">
    <citation type="submission" date="2020-03" db="EMBL/GenBank/DDBJ databases">
        <title>Genomic Encyclopedia of Type Strains, Phase IV (KMG-IV): sequencing the most valuable type-strain genomes for metagenomic binning, comparative biology and taxonomic classification.</title>
        <authorList>
            <person name="Goeker M."/>
        </authorList>
    </citation>
    <scope>NUCLEOTIDE SEQUENCE [LARGE SCALE GENOMIC DNA]</scope>
    <source>
        <strain evidence="1 2">DSM 24233</strain>
    </source>
</reference>
<keyword evidence="2" id="KW-1185">Reference proteome</keyword>
<dbReference type="EMBL" id="JAATJA010000004">
    <property type="protein sequence ID" value="NJB69280.1"/>
    <property type="molecule type" value="Genomic_DNA"/>
</dbReference>
<proteinExistence type="predicted"/>
<dbReference type="Proteomes" id="UP000580856">
    <property type="component" value="Unassembled WGS sequence"/>
</dbReference>
<name>A0A846QQM0_9BACT</name>
<protein>
    <submittedName>
        <fullName evidence="1">Uncharacterized protein</fullName>
    </submittedName>
</protein>
<organism evidence="1 2">
    <name type="scientific">Desulfobaculum xiamenense</name>
    <dbReference type="NCBI Taxonomy" id="995050"/>
    <lineage>
        <taxon>Bacteria</taxon>
        <taxon>Pseudomonadati</taxon>
        <taxon>Thermodesulfobacteriota</taxon>
        <taxon>Desulfovibrionia</taxon>
        <taxon>Desulfovibrionales</taxon>
        <taxon>Desulfovibrionaceae</taxon>
        <taxon>Desulfobaculum</taxon>
    </lineage>
</organism>
<accession>A0A846QQM0</accession>
<dbReference type="AlphaFoldDB" id="A0A846QQM0"/>